<dbReference type="HOGENOM" id="CLU_1323025_0_0_1"/>
<dbReference type="RefSeq" id="XP_005793525.1">
    <property type="nucleotide sequence ID" value="XM_005793468.1"/>
</dbReference>
<sequence length="208" mass="22172">MLALSLLLAGAFAAGLLATPPGASLHASCAPRRAAAVVMGRKGRPRAPGGPGGGAVGAMPQQEFREPDAPPDGTPLFYLYARNPKTRVMWYPVSVLRGDGQSKGLVGAWLGSPLAKGVFKERLDEGVARSIFESERRLTDMARQQYPAIKKLPSLEWGYKIVATGVSTAVAKGELPEQKVQMVTKELMQQESWADKAQKAAKSMLGQA</sequence>
<accession>A0A0D3IN93</accession>
<dbReference type="Pfam" id="PF20133">
    <property type="entry name" value="HHL1-like"/>
    <property type="match status" value="1"/>
</dbReference>
<dbReference type="PANTHER" id="PTHR48191:SF2">
    <property type="entry name" value="PROTEIN HHL1, CHLOROPLASTIC"/>
    <property type="match status" value="1"/>
</dbReference>
<dbReference type="EnsemblProtists" id="EOD12051">
    <property type="protein sequence ID" value="EOD12051"/>
    <property type="gene ID" value="EMIHUDRAFT_311445"/>
</dbReference>
<proteinExistence type="predicted"/>
<dbReference type="KEGG" id="ehx:EMIHUDRAFT_371257"/>
<dbReference type="eggNOG" id="ENOG502S7SE">
    <property type="taxonomic scope" value="Eukaryota"/>
</dbReference>
<name>A0A0D3IN93_EMIH1</name>
<dbReference type="AlphaFoldDB" id="A0A0D3IN93"/>
<feature type="region of interest" description="Disordered" evidence="1">
    <location>
        <begin position="42"/>
        <end position="67"/>
    </location>
</feature>
<feature type="chain" id="PRO_5044053509" evidence="2">
    <location>
        <begin position="19"/>
        <end position="208"/>
    </location>
</feature>
<dbReference type="EnsemblProtists" id="EOD12728">
    <property type="protein sequence ID" value="EOD12728"/>
    <property type="gene ID" value="EMIHUDRAFT_371257"/>
</dbReference>
<dbReference type="GeneID" id="17258879"/>
<reference evidence="3" key="2">
    <citation type="submission" date="2024-10" db="UniProtKB">
        <authorList>
            <consortium name="EnsemblProtists"/>
        </authorList>
    </citation>
    <scope>IDENTIFICATION</scope>
</reference>
<evidence type="ECO:0000313" key="3">
    <source>
        <dbReference type="EnsemblProtists" id="EOD12728"/>
    </source>
</evidence>
<dbReference type="KEGG" id="ehx:EMIHUDRAFT_311445"/>
<dbReference type="InterPro" id="IPR045388">
    <property type="entry name" value="HHL1-like"/>
</dbReference>
<keyword evidence="4" id="KW-1185">Reference proteome</keyword>
<organism evidence="3 4">
    <name type="scientific">Emiliania huxleyi (strain CCMP1516)</name>
    <dbReference type="NCBI Taxonomy" id="280463"/>
    <lineage>
        <taxon>Eukaryota</taxon>
        <taxon>Haptista</taxon>
        <taxon>Haptophyta</taxon>
        <taxon>Prymnesiophyceae</taxon>
        <taxon>Isochrysidales</taxon>
        <taxon>Noelaerhabdaceae</taxon>
        <taxon>Emiliania</taxon>
    </lineage>
</organism>
<dbReference type="RefSeq" id="XP_005764480.1">
    <property type="nucleotide sequence ID" value="XM_005764423.1"/>
</dbReference>
<evidence type="ECO:0000256" key="1">
    <source>
        <dbReference type="SAM" id="MobiDB-lite"/>
    </source>
</evidence>
<protein>
    <submittedName>
        <fullName evidence="3">Uncharacterized protein</fullName>
    </submittedName>
</protein>
<feature type="signal peptide" evidence="2">
    <location>
        <begin position="1"/>
        <end position="18"/>
    </location>
</feature>
<dbReference type="PANTHER" id="PTHR48191">
    <property type="entry name" value="PROTEIN HHL1 CHLOROPLASTIC"/>
    <property type="match status" value="1"/>
</dbReference>
<dbReference type="Proteomes" id="UP000013827">
    <property type="component" value="Unassembled WGS sequence"/>
</dbReference>
<reference evidence="4" key="1">
    <citation type="journal article" date="2013" name="Nature">
        <title>Pan genome of the phytoplankton Emiliania underpins its global distribution.</title>
        <authorList>
            <person name="Read B.A."/>
            <person name="Kegel J."/>
            <person name="Klute M.J."/>
            <person name="Kuo A."/>
            <person name="Lefebvre S.C."/>
            <person name="Maumus F."/>
            <person name="Mayer C."/>
            <person name="Miller J."/>
            <person name="Monier A."/>
            <person name="Salamov A."/>
            <person name="Young J."/>
            <person name="Aguilar M."/>
            <person name="Claverie J.M."/>
            <person name="Frickenhaus S."/>
            <person name="Gonzalez K."/>
            <person name="Herman E.K."/>
            <person name="Lin Y.C."/>
            <person name="Napier J."/>
            <person name="Ogata H."/>
            <person name="Sarno A.F."/>
            <person name="Shmutz J."/>
            <person name="Schroeder D."/>
            <person name="de Vargas C."/>
            <person name="Verret F."/>
            <person name="von Dassow P."/>
            <person name="Valentin K."/>
            <person name="Van de Peer Y."/>
            <person name="Wheeler G."/>
            <person name="Dacks J.B."/>
            <person name="Delwiche C.F."/>
            <person name="Dyhrman S.T."/>
            <person name="Glockner G."/>
            <person name="John U."/>
            <person name="Richards T."/>
            <person name="Worden A.Z."/>
            <person name="Zhang X."/>
            <person name="Grigoriev I.V."/>
            <person name="Allen A.E."/>
            <person name="Bidle K."/>
            <person name="Borodovsky M."/>
            <person name="Bowler C."/>
            <person name="Brownlee C."/>
            <person name="Cock J.M."/>
            <person name="Elias M."/>
            <person name="Gladyshev V.N."/>
            <person name="Groth M."/>
            <person name="Guda C."/>
            <person name="Hadaegh A."/>
            <person name="Iglesias-Rodriguez M.D."/>
            <person name="Jenkins J."/>
            <person name="Jones B.M."/>
            <person name="Lawson T."/>
            <person name="Leese F."/>
            <person name="Lindquist E."/>
            <person name="Lobanov A."/>
            <person name="Lomsadze A."/>
            <person name="Malik S.B."/>
            <person name="Marsh M.E."/>
            <person name="Mackinder L."/>
            <person name="Mock T."/>
            <person name="Mueller-Roeber B."/>
            <person name="Pagarete A."/>
            <person name="Parker M."/>
            <person name="Probert I."/>
            <person name="Quesneville H."/>
            <person name="Raines C."/>
            <person name="Rensing S.A."/>
            <person name="Riano-Pachon D.M."/>
            <person name="Richier S."/>
            <person name="Rokitta S."/>
            <person name="Shiraiwa Y."/>
            <person name="Soanes D.M."/>
            <person name="van der Giezen M."/>
            <person name="Wahlund T.M."/>
            <person name="Williams B."/>
            <person name="Wilson W."/>
            <person name="Wolfe G."/>
            <person name="Wurch L.L."/>
        </authorList>
    </citation>
    <scope>NUCLEOTIDE SEQUENCE</scope>
</reference>
<dbReference type="OMA" id="QQMMDSQ"/>
<dbReference type="PaxDb" id="2903-EOD12051"/>
<dbReference type="KEGG" id="ehx:EMIHUDRAFT_372733"/>
<dbReference type="STRING" id="2903.R1FZB5"/>
<evidence type="ECO:0000256" key="2">
    <source>
        <dbReference type="SAM" id="SignalP"/>
    </source>
</evidence>
<dbReference type="RefSeq" id="XP_005765157.1">
    <property type="nucleotide sequence ID" value="XM_005765100.1"/>
</dbReference>
<dbReference type="EnsemblProtists" id="EOD41096">
    <property type="protein sequence ID" value="EOD41096"/>
    <property type="gene ID" value="EMIHUDRAFT_372733"/>
</dbReference>
<dbReference type="GeneID" id="17258348"/>
<evidence type="ECO:0000313" key="4">
    <source>
        <dbReference type="Proteomes" id="UP000013827"/>
    </source>
</evidence>
<keyword evidence="2" id="KW-0732">Signal</keyword>
<dbReference type="GeneID" id="17286367"/>